<dbReference type="EMBL" id="JAVRIB010000026">
    <property type="protein sequence ID" value="MDT0636311.1"/>
    <property type="molecule type" value="Genomic_DNA"/>
</dbReference>
<dbReference type="SMART" id="SM00881">
    <property type="entry name" value="CoA_binding"/>
    <property type="match status" value="1"/>
</dbReference>
<dbReference type="Gene3D" id="3.40.50.720">
    <property type="entry name" value="NAD(P)-binding Rossmann-like Domain"/>
    <property type="match status" value="1"/>
</dbReference>
<accession>A0ABU3C421</accession>
<evidence type="ECO:0000313" key="2">
    <source>
        <dbReference type="EMBL" id="MDT0636311.1"/>
    </source>
</evidence>
<sequence length="126" mass="13586">MVGASDRPGRDSGRVMRFLQDRGYRVIPVNPGLAGRRLHGEPVHGCLAEIETRVDLVDVFRRADAVDSIVDQAIAIGAPALWLQLGVVNEGAAARARAAGLDVVMDRCPAIEIPRLEREAGGPIRR</sequence>
<reference evidence="2 3" key="1">
    <citation type="submission" date="2023-09" db="EMBL/GenBank/DDBJ databases">
        <authorList>
            <person name="Rey-Velasco X."/>
        </authorList>
    </citation>
    <scope>NUCLEOTIDE SEQUENCE [LARGE SCALE GENOMIC DNA]</scope>
    <source>
        <strain evidence="2 3">W335</strain>
    </source>
</reference>
<dbReference type="InterPro" id="IPR003781">
    <property type="entry name" value="CoA-bd"/>
</dbReference>
<dbReference type="Pfam" id="PF13380">
    <property type="entry name" value="CoA_binding_2"/>
    <property type="match status" value="1"/>
</dbReference>
<dbReference type="SUPFAM" id="SSF51735">
    <property type="entry name" value="NAD(P)-binding Rossmann-fold domains"/>
    <property type="match status" value="1"/>
</dbReference>
<dbReference type="PANTHER" id="PTHR33303">
    <property type="entry name" value="CYTOPLASMIC PROTEIN-RELATED"/>
    <property type="match status" value="1"/>
</dbReference>
<protein>
    <submittedName>
        <fullName evidence="2">CoA-binding protein</fullName>
    </submittedName>
</protein>
<dbReference type="InterPro" id="IPR036291">
    <property type="entry name" value="NAD(P)-bd_dom_sf"/>
</dbReference>
<feature type="domain" description="CoA-binding" evidence="1">
    <location>
        <begin position="1"/>
        <end position="87"/>
    </location>
</feature>
<dbReference type="PANTHER" id="PTHR33303:SF2">
    <property type="entry name" value="COA-BINDING DOMAIN-CONTAINING PROTEIN"/>
    <property type="match status" value="1"/>
</dbReference>
<evidence type="ECO:0000313" key="3">
    <source>
        <dbReference type="Proteomes" id="UP001251857"/>
    </source>
</evidence>
<dbReference type="Proteomes" id="UP001251857">
    <property type="component" value="Unassembled WGS sequence"/>
</dbReference>
<evidence type="ECO:0000259" key="1">
    <source>
        <dbReference type="SMART" id="SM00881"/>
    </source>
</evidence>
<gene>
    <name evidence="2" type="ORF">RM532_15265</name>
</gene>
<dbReference type="RefSeq" id="WP_311654218.1">
    <property type="nucleotide sequence ID" value="NZ_JAVRIB010000026.1"/>
</dbReference>
<name>A0ABU3C421_9GAMM</name>
<keyword evidence="3" id="KW-1185">Reference proteome</keyword>
<proteinExistence type="predicted"/>
<comment type="caution">
    <text evidence="2">The sequence shown here is derived from an EMBL/GenBank/DDBJ whole genome shotgun (WGS) entry which is preliminary data.</text>
</comment>
<organism evidence="2 3">
    <name type="scientific">Spectribacter hydrogenoxidans</name>
    <dbReference type="NCBI Taxonomy" id="3075608"/>
    <lineage>
        <taxon>Bacteria</taxon>
        <taxon>Pseudomonadati</taxon>
        <taxon>Pseudomonadota</taxon>
        <taxon>Gammaproteobacteria</taxon>
        <taxon>Salinisphaerales</taxon>
        <taxon>Salinisphaeraceae</taxon>
        <taxon>Spectribacter</taxon>
    </lineage>
</organism>